<evidence type="ECO:0000313" key="1">
    <source>
        <dbReference type="EMBL" id="OMG53600.1"/>
    </source>
</evidence>
<dbReference type="Proteomes" id="UP000187526">
    <property type="component" value="Unassembled WGS sequence"/>
</dbReference>
<protein>
    <recommendedName>
        <fullName evidence="3">Methyltransferase type 11 domain-containing protein</fullName>
    </recommendedName>
</protein>
<dbReference type="OrthoDB" id="9798249at2"/>
<dbReference type="Gene3D" id="3.40.50.150">
    <property type="entry name" value="Vaccinia Virus protein VP39"/>
    <property type="match status" value="1"/>
</dbReference>
<proteinExistence type="predicted"/>
<gene>
    <name evidence="1" type="ORF">BJN45_09165</name>
</gene>
<dbReference type="AlphaFoldDB" id="A0A1R1I4N2"/>
<dbReference type="RefSeq" id="WP_076094444.1">
    <property type="nucleotide sequence ID" value="NZ_MTHD01000003.1"/>
</dbReference>
<dbReference type="STRING" id="418702.BJN45_09165"/>
<dbReference type="Pfam" id="PF13489">
    <property type="entry name" value="Methyltransf_23"/>
    <property type="match status" value="1"/>
</dbReference>
<dbReference type="InterPro" id="IPR029063">
    <property type="entry name" value="SAM-dependent_MTases_sf"/>
</dbReference>
<comment type="caution">
    <text evidence="1">The sequence shown here is derived from an EMBL/GenBank/DDBJ whole genome shotgun (WGS) entry which is preliminary data.</text>
</comment>
<name>A0A1R1I4N2_9RHOO</name>
<sequence length="209" mass="24829">MKRHLDIGCGKRPRNPFGAEEVFGVDIYQPPRDEQTNLNYRSANLTLEPIPFQDNYFDSISAFDFIEHIPRMLLSQENQVRFPFIELMNEIWRTLNHGGVFYAVTPAYPAPEAFQDPTHINIITEETHQYFCRDYLYSRNYGFMGQFEVIESTWVHPRLHLTAERSIGKHLRSLKRSLIKRQRKTHLLWQLRAIKHTEHNPQFKNENIS</sequence>
<keyword evidence="2" id="KW-1185">Reference proteome</keyword>
<accession>A0A1R1I4N2</accession>
<organism evidence="1 2">
    <name type="scientific">Azonexus hydrophilus</name>
    <dbReference type="NCBI Taxonomy" id="418702"/>
    <lineage>
        <taxon>Bacteria</taxon>
        <taxon>Pseudomonadati</taxon>
        <taxon>Pseudomonadota</taxon>
        <taxon>Betaproteobacteria</taxon>
        <taxon>Rhodocyclales</taxon>
        <taxon>Azonexaceae</taxon>
        <taxon>Azonexus</taxon>
    </lineage>
</organism>
<dbReference type="EMBL" id="MTHD01000003">
    <property type="protein sequence ID" value="OMG53600.1"/>
    <property type="molecule type" value="Genomic_DNA"/>
</dbReference>
<dbReference type="SUPFAM" id="SSF53335">
    <property type="entry name" value="S-adenosyl-L-methionine-dependent methyltransferases"/>
    <property type="match status" value="1"/>
</dbReference>
<dbReference type="CDD" id="cd02440">
    <property type="entry name" value="AdoMet_MTases"/>
    <property type="match status" value="1"/>
</dbReference>
<evidence type="ECO:0008006" key="3">
    <source>
        <dbReference type="Google" id="ProtNLM"/>
    </source>
</evidence>
<reference evidence="1 2" key="1">
    <citation type="submission" date="2016-10" db="EMBL/GenBank/DDBJ databases">
        <title>Alkaliphiles isolated from bioreactors.</title>
        <authorList>
            <person name="Salah Z."/>
            <person name="Rout S.P."/>
            <person name="Humphreys P.N."/>
        </authorList>
    </citation>
    <scope>NUCLEOTIDE SEQUENCE [LARGE SCALE GENOMIC DNA]</scope>
    <source>
        <strain evidence="1 2">ZS02</strain>
    </source>
</reference>
<evidence type="ECO:0000313" key="2">
    <source>
        <dbReference type="Proteomes" id="UP000187526"/>
    </source>
</evidence>